<reference evidence="1 2" key="1">
    <citation type="submission" date="2023-01" db="EMBL/GenBank/DDBJ databases">
        <title>Analysis of 21 Apiospora genomes using comparative genomics revels a genus with tremendous synthesis potential of carbohydrate active enzymes and secondary metabolites.</title>
        <authorList>
            <person name="Sorensen T."/>
        </authorList>
    </citation>
    <scope>NUCLEOTIDE SEQUENCE [LARGE SCALE GENOMIC DNA]</scope>
    <source>
        <strain evidence="1 2">CBS 24483</strain>
    </source>
</reference>
<comment type="caution">
    <text evidence="1">The sequence shown here is derived from an EMBL/GenBank/DDBJ whole genome shotgun (WGS) entry which is preliminary data.</text>
</comment>
<dbReference type="Proteomes" id="UP001391051">
    <property type="component" value="Unassembled WGS sequence"/>
</dbReference>
<dbReference type="GeneID" id="92070396"/>
<keyword evidence="2" id="KW-1185">Reference proteome</keyword>
<evidence type="ECO:0000313" key="2">
    <source>
        <dbReference type="Proteomes" id="UP001391051"/>
    </source>
</evidence>
<name>A0ABR1QVX3_9PEZI</name>
<evidence type="ECO:0000313" key="1">
    <source>
        <dbReference type="EMBL" id="KAK7966835.1"/>
    </source>
</evidence>
<dbReference type="EMBL" id="JAQQWE010000001">
    <property type="protein sequence ID" value="KAK7966835.1"/>
    <property type="molecule type" value="Genomic_DNA"/>
</dbReference>
<organism evidence="1 2">
    <name type="scientific">Apiospora aurea</name>
    <dbReference type="NCBI Taxonomy" id="335848"/>
    <lineage>
        <taxon>Eukaryota</taxon>
        <taxon>Fungi</taxon>
        <taxon>Dikarya</taxon>
        <taxon>Ascomycota</taxon>
        <taxon>Pezizomycotina</taxon>
        <taxon>Sordariomycetes</taxon>
        <taxon>Xylariomycetidae</taxon>
        <taxon>Amphisphaeriales</taxon>
        <taxon>Apiosporaceae</taxon>
        <taxon>Apiospora</taxon>
    </lineage>
</organism>
<gene>
    <name evidence="1" type="ORF">PG986_001112</name>
</gene>
<protein>
    <submittedName>
        <fullName evidence="1">Uncharacterized protein</fullName>
    </submittedName>
</protein>
<sequence length="296" mass="33018">MRSQVGNTVKESLAGLHYLPEHSDFQSSNATYNHLPDDADQPDVSEDNLQRLAEIFVRHHAHEMYGLHLVHSHSSIPEGAVMIGSCTEVEGRPVCWTKPVPVSAVKGPIHGHIYRLVSGGFVPYEFRYGKLDDRFMKVDEKFFEEVANFLSSNHLDTLLGLEVLGRPEDVASMEFVLGEQGTVMTSKSDVDKGSEFRKTQYTFRVNPMGRPDPVQPGTKHAKTVVKTHKVFIDRQLDTLQDVLSVLHKEQVVDWQIHGELRMFPPSGLLSQLIPTVPNCCGPKAIGGGKVNKVVTR</sequence>
<accession>A0ABR1QVX3</accession>
<proteinExistence type="predicted"/>
<dbReference type="RefSeq" id="XP_066706227.1">
    <property type="nucleotide sequence ID" value="XM_066837334.1"/>
</dbReference>